<reference evidence="1" key="1">
    <citation type="submission" date="2014-12" db="EMBL/GenBank/DDBJ databases">
        <authorList>
            <person name="Hall J."/>
        </authorList>
    </citation>
    <scope>NUCLEOTIDE SEQUENCE [LARGE SCALE GENOMIC DNA]</scope>
    <source>
        <strain evidence="1">SBW25</strain>
        <plasmid evidence="1">pQBR57</plasmid>
    </source>
</reference>
<evidence type="ECO:0000313" key="1">
    <source>
        <dbReference type="EMBL" id="CEK41959.1"/>
    </source>
</evidence>
<geneLocation type="plasmid" evidence="1">
    <name>pQBR57</name>
</geneLocation>
<proteinExistence type="predicted"/>
<gene>
    <name evidence="1" type="ORF">PQBR57_0006</name>
</gene>
<reference evidence="1" key="2">
    <citation type="submission" date="2015-06" db="EMBL/GenBank/DDBJ databases">
        <title>Environmentally co-occuring mercury resistance plasmids are genetically and phenotypically diverse and confer variable context-dependent fitness effects.</title>
        <authorList>
            <person name="Hall J.P.J."/>
            <person name="Harrison E."/>
            <person name="Lilley A.K."/>
            <person name="Paterson S."/>
            <person name="Spiers A.J."/>
            <person name="Brockhurst M.A."/>
        </authorList>
    </citation>
    <scope>NUCLEOTIDE SEQUENCE [LARGE SCALE GENOMIC DNA]</scope>
    <source>
        <strain evidence="1">SBW25</strain>
        <plasmid evidence="1">pQBR57</plasmid>
    </source>
</reference>
<accession>A0A0G4E459</accession>
<organism evidence="1">
    <name type="scientific">Pseudomonas fluorescens (strain SBW25)</name>
    <dbReference type="NCBI Taxonomy" id="216595"/>
    <lineage>
        <taxon>Bacteria</taxon>
        <taxon>Pseudomonadati</taxon>
        <taxon>Pseudomonadota</taxon>
        <taxon>Gammaproteobacteria</taxon>
        <taxon>Pseudomonadales</taxon>
        <taxon>Pseudomonadaceae</taxon>
        <taxon>Pseudomonas</taxon>
    </lineage>
</organism>
<protein>
    <submittedName>
        <fullName evidence="1">Uncharacterized protein</fullName>
    </submittedName>
</protein>
<name>A0A0G4E459_PSEFS</name>
<dbReference type="EMBL" id="LN713926">
    <property type="protein sequence ID" value="CEK41959.1"/>
    <property type="molecule type" value="Genomic_DNA"/>
</dbReference>
<sequence length="121" mass="13472">MRNFKPSSYVRATILHVKSVEVSDGPDDYHTGPDYDLYEVRVEYGPAKSFLAWFHQSNVYDLCRVGSTSNFVDLGSSKTPANGEVIDLTFDEFFPQWLDTAASVAKAKIAEMAKEAISQLA</sequence>
<keyword evidence="1" id="KW-0614">Plasmid</keyword>
<dbReference type="AlphaFoldDB" id="A0A0G4E459"/>
<dbReference type="RefSeq" id="WP_192963185.1">
    <property type="nucleotide sequence ID" value="NZ_LN713926.1"/>
</dbReference>